<name>A0A9E7F8A9_9LILI</name>
<gene>
    <name evidence="1" type="ORF">MUK42_26803</name>
</gene>
<organism evidence="1 2">
    <name type="scientific">Musa troglodytarum</name>
    <name type="common">fe'i banana</name>
    <dbReference type="NCBI Taxonomy" id="320322"/>
    <lineage>
        <taxon>Eukaryota</taxon>
        <taxon>Viridiplantae</taxon>
        <taxon>Streptophyta</taxon>
        <taxon>Embryophyta</taxon>
        <taxon>Tracheophyta</taxon>
        <taxon>Spermatophyta</taxon>
        <taxon>Magnoliopsida</taxon>
        <taxon>Liliopsida</taxon>
        <taxon>Zingiberales</taxon>
        <taxon>Musaceae</taxon>
        <taxon>Musa</taxon>
    </lineage>
</organism>
<protein>
    <submittedName>
        <fullName evidence="1">Uncharacterized protein</fullName>
    </submittedName>
</protein>
<dbReference type="AlphaFoldDB" id="A0A9E7F8A9"/>
<dbReference type="Proteomes" id="UP001055439">
    <property type="component" value="Chromosome 2"/>
</dbReference>
<evidence type="ECO:0000313" key="2">
    <source>
        <dbReference type="Proteomes" id="UP001055439"/>
    </source>
</evidence>
<reference evidence="1" key="1">
    <citation type="submission" date="2022-05" db="EMBL/GenBank/DDBJ databases">
        <title>The Musa troglodytarum L. genome provides insights into the mechanism of non-climacteric behaviour and enrichment of carotenoids.</title>
        <authorList>
            <person name="Wang J."/>
        </authorList>
    </citation>
    <scope>NUCLEOTIDE SEQUENCE</scope>
    <source>
        <tissue evidence="1">Leaf</tissue>
    </source>
</reference>
<evidence type="ECO:0000313" key="1">
    <source>
        <dbReference type="EMBL" id="URD89721.1"/>
    </source>
</evidence>
<sequence length="89" mass="9971">MLIKMNQYVLFISSNSNSNSESEFNLCILSILANSYSNYNCDNYLLIHLGYGFEFLSGVMNSRPVILSHQAVVVFADVADIAHLQNCCK</sequence>
<accession>A0A9E7F8A9</accession>
<keyword evidence="2" id="KW-1185">Reference proteome</keyword>
<proteinExistence type="predicted"/>
<dbReference type="EMBL" id="CP097504">
    <property type="protein sequence ID" value="URD89721.1"/>
    <property type="molecule type" value="Genomic_DNA"/>
</dbReference>